<comment type="caution">
    <text evidence="1">The sequence shown here is derived from an EMBL/GenBank/DDBJ whole genome shotgun (WGS) entry which is preliminary data.</text>
</comment>
<proteinExistence type="predicted"/>
<organism evidence="1 2">
    <name type="scientific">Arabis nemorensis</name>
    <dbReference type="NCBI Taxonomy" id="586526"/>
    <lineage>
        <taxon>Eukaryota</taxon>
        <taxon>Viridiplantae</taxon>
        <taxon>Streptophyta</taxon>
        <taxon>Embryophyta</taxon>
        <taxon>Tracheophyta</taxon>
        <taxon>Spermatophyta</taxon>
        <taxon>Magnoliopsida</taxon>
        <taxon>eudicotyledons</taxon>
        <taxon>Gunneridae</taxon>
        <taxon>Pentapetalae</taxon>
        <taxon>rosids</taxon>
        <taxon>malvids</taxon>
        <taxon>Brassicales</taxon>
        <taxon>Brassicaceae</taxon>
        <taxon>Arabideae</taxon>
        <taxon>Arabis</taxon>
    </lineage>
</organism>
<reference evidence="1" key="1">
    <citation type="submission" date="2019-07" db="EMBL/GenBank/DDBJ databases">
        <authorList>
            <person name="Dittberner H."/>
        </authorList>
    </citation>
    <scope>NUCLEOTIDE SEQUENCE [LARGE SCALE GENOMIC DNA]</scope>
</reference>
<evidence type="ECO:0000313" key="1">
    <source>
        <dbReference type="EMBL" id="VVA93701.1"/>
    </source>
</evidence>
<sequence>MMFVARLWRETALGSKDSHRSDSDSLVTKAVTSRVGWSKSFAGKASPKGWTKRGSHELNGIWRLSRMWNGKRW</sequence>
<evidence type="ECO:0000313" key="2">
    <source>
        <dbReference type="Proteomes" id="UP000489600"/>
    </source>
</evidence>
<keyword evidence="2" id="KW-1185">Reference proteome</keyword>
<name>A0A565AWD1_9BRAS</name>
<dbReference type="EMBL" id="CABITT030000002">
    <property type="protein sequence ID" value="VVA93701.1"/>
    <property type="molecule type" value="Genomic_DNA"/>
</dbReference>
<accession>A0A565AWD1</accession>
<dbReference type="Proteomes" id="UP000489600">
    <property type="component" value="Unassembled WGS sequence"/>
</dbReference>
<dbReference type="AlphaFoldDB" id="A0A565AWD1"/>
<gene>
    <name evidence="1" type="ORF">ANE_LOCUS4146</name>
</gene>
<protein>
    <submittedName>
        <fullName evidence="1">Uncharacterized protein</fullName>
    </submittedName>
</protein>